<evidence type="ECO:0000313" key="2">
    <source>
        <dbReference type="EMBL" id="SNR75094.1"/>
    </source>
</evidence>
<sequence>MKLRNFIKFVVPYVPAFISILGCILIIYGLHNWVPKETLSKDKVDTILLILCIISILLVIVLFVFILNKTNQIRFSSNTLSTELNALTQKMHHFRNIIDILVRSEVWNTGLKEYIDKEFGDLNFFTMKEFYKGRSKLALEYIEENNRYGDSENLYLEAKSLLLDDPSKSKVDTFSNPRTYSPRILRKWVEHKCGSGIWYYFGYKYASYKDELDVNRIYERHQEKILSYAVQLDTHRYQDMGFSEDLLSKLGEQMSEEIIPRLFSITIQSQQRIPKIINFAFILLALLTMLGVFLPIGILLFQLPLFFSYVSIGFVCSILLFMTLSIYPFVIKEINTGR</sequence>
<keyword evidence="1" id="KW-0812">Transmembrane</keyword>
<organism evidence="2 3">
    <name type="scientific">Dokdonia pacifica</name>
    <dbReference type="NCBI Taxonomy" id="1627892"/>
    <lineage>
        <taxon>Bacteria</taxon>
        <taxon>Pseudomonadati</taxon>
        <taxon>Bacteroidota</taxon>
        <taxon>Flavobacteriia</taxon>
        <taxon>Flavobacteriales</taxon>
        <taxon>Flavobacteriaceae</taxon>
        <taxon>Dokdonia</taxon>
    </lineage>
</organism>
<name>A0A238YWR4_9FLAO</name>
<keyword evidence="1" id="KW-0472">Membrane</keyword>
<dbReference type="Proteomes" id="UP000198379">
    <property type="component" value="Unassembled WGS sequence"/>
</dbReference>
<feature type="transmembrane region" description="Helical" evidence="1">
    <location>
        <begin position="306"/>
        <end position="330"/>
    </location>
</feature>
<reference evidence="2 3" key="1">
    <citation type="submission" date="2017-06" db="EMBL/GenBank/DDBJ databases">
        <authorList>
            <person name="Kim H.J."/>
            <person name="Triplett B.A."/>
        </authorList>
    </citation>
    <scope>NUCLEOTIDE SEQUENCE [LARGE SCALE GENOMIC DNA]</scope>
    <source>
        <strain evidence="2 3">DSM 25597</strain>
    </source>
</reference>
<feature type="transmembrane region" description="Helical" evidence="1">
    <location>
        <begin position="12"/>
        <end position="34"/>
    </location>
</feature>
<dbReference type="EMBL" id="FZNY01000002">
    <property type="protein sequence ID" value="SNR75094.1"/>
    <property type="molecule type" value="Genomic_DNA"/>
</dbReference>
<dbReference type="PROSITE" id="PS51257">
    <property type="entry name" value="PROKAR_LIPOPROTEIN"/>
    <property type="match status" value="1"/>
</dbReference>
<dbReference type="AlphaFoldDB" id="A0A238YWR4"/>
<proteinExistence type="predicted"/>
<gene>
    <name evidence="2" type="ORF">SAMN06265376_102392</name>
</gene>
<keyword evidence="1" id="KW-1133">Transmembrane helix</keyword>
<accession>A0A238YWR4</accession>
<feature type="transmembrane region" description="Helical" evidence="1">
    <location>
        <begin position="276"/>
        <end position="300"/>
    </location>
</feature>
<evidence type="ECO:0000256" key="1">
    <source>
        <dbReference type="SAM" id="Phobius"/>
    </source>
</evidence>
<evidence type="ECO:0000313" key="3">
    <source>
        <dbReference type="Proteomes" id="UP000198379"/>
    </source>
</evidence>
<feature type="transmembrane region" description="Helical" evidence="1">
    <location>
        <begin position="46"/>
        <end position="67"/>
    </location>
</feature>
<protein>
    <submittedName>
        <fullName evidence="2">Uncharacterized protein</fullName>
    </submittedName>
</protein>
<keyword evidence="3" id="KW-1185">Reference proteome</keyword>